<accession>A0A9P6NJ82</accession>
<evidence type="ECO:0000313" key="3">
    <source>
        <dbReference type="EMBL" id="KAG0146607.1"/>
    </source>
</evidence>
<keyword evidence="2" id="KW-1133">Transmembrane helix</keyword>
<dbReference type="EMBL" id="MU167258">
    <property type="protein sequence ID" value="KAG0146607.1"/>
    <property type="molecule type" value="Genomic_DNA"/>
</dbReference>
<evidence type="ECO:0000313" key="4">
    <source>
        <dbReference type="Proteomes" id="UP000886653"/>
    </source>
</evidence>
<proteinExistence type="predicted"/>
<name>A0A9P6NJ82_9BASI</name>
<protein>
    <submittedName>
        <fullName evidence="3">Uncharacterized protein</fullName>
    </submittedName>
</protein>
<evidence type="ECO:0000256" key="2">
    <source>
        <dbReference type="SAM" id="Phobius"/>
    </source>
</evidence>
<keyword evidence="2" id="KW-0812">Transmembrane</keyword>
<feature type="compositionally biased region" description="Polar residues" evidence="1">
    <location>
        <begin position="119"/>
        <end position="133"/>
    </location>
</feature>
<feature type="region of interest" description="Disordered" evidence="1">
    <location>
        <begin position="67"/>
        <end position="133"/>
    </location>
</feature>
<organism evidence="3 4">
    <name type="scientific">Cronartium quercuum f. sp. fusiforme G11</name>
    <dbReference type="NCBI Taxonomy" id="708437"/>
    <lineage>
        <taxon>Eukaryota</taxon>
        <taxon>Fungi</taxon>
        <taxon>Dikarya</taxon>
        <taxon>Basidiomycota</taxon>
        <taxon>Pucciniomycotina</taxon>
        <taxon>Pucciniomycetes</taxon>
        <taxon>Pucciniales</taxon>
        <taxon>Coleosporiaceae</taxon>
        <taxon>Cronartium</taxon>
    </lineage>
</organism>
<dbReference type="AlphaFoldDB" id="A0A9P6NJ82"/>
<keyword evidence="2" id="KW-0472">Membrane</keyword>
<comment type="caution">
    <text evidence="3">The sequence shown here is derived from an EMBL/GenBank/DDBJ whole genome shotgun (WGS) entry which is preliminary data.</text>
</comment>
<feature type="region of interest" description="Disordered" evidence="1">
    <location>
        <begin position="197"/>
        <end position="220"/>
    </location>
</feature>
<feature type="transmembrane region" description="Helical" evidence="2">
    <location>
        <begin position="139"/>
        <end position="157"/>
    </location>
</feature>
<sequence length="284" mass="30519">MSVADGTLLQIFPTDLVDLPIRNPLSDDTNAGNPRITLSWDATSPTSGAPSSVLTGIASFDPSLLAEADAPAPQPTDTSLTSTYSHLSSATQTSSSSLSTSTSLTPPTVTSSPSTTPTAGPQNENPPEETSSSQRSLKALGVIACLIALAIGAIFLIKALNKRKRQKIAAKQADLHQSQLQRVDISTPIYEVRADPRTEDPFRIDSPPLHPPPRPEPRENVVRVAQPFRPLELIERGRNRPARKLSQGRSEREVNLTDLGANSIIQPGQARLRGEIANKHQRVL</sequence>
<feature type="compositionally biased region" description="Low complexity" evidence="1">
    <location>
        <begin position="76"/>
        <end position="118"/>
    </location>
</feature>
<evidence type="ECO:0000256" key="1">
    <source>
        <dbReference type="SAM" id="MobiDB-lite"/>
    </source>
</evidence>
<keyword evidence="4" id="KW-1185">Reference proteome</keyword>
<reference evidence="3" key="1">
    <citation type="submission" date="2013-11" db="EMBL/GenBank/DDBJ databases">
        <title>Genome sequence of the fusiform rust pathogen reveals effectors for host alternation and coevolution with pine.</title>
        <authorList>
            <consortium name="DOE Joint Genome Institute"/>
            <person name="Smith K."/>
            <person name="Pendleton A."/>
            <person name="Kubisiak T."/>
            <person name="Anderson C."/>
            <person name="Salamov A."/>
            <person name="Aerts A."/>
            <person name="Riley R."/>
            <person name="Clum A."/>
            <person name="Lindquist E."/>
            <person name="Ence D."/>
            <person name="Campbell M."/>
            <person name="Kronenberg Z."/>
            <person name="Feau N."/>
            <person name="Dhillon B."/>
            <person name="Hamelin R."/>
            <person name="Burleigh J."/>
            <person name="Smith J."/>
            <person name="Yandell M."/>
            <person name="Nelson C."/>
            <person name="Grigoriev I."/>
            <person name="Davis J."/>
        </authorList>
    </citation>
    <scope>NUCLEOTIDE SEQUENCE</scope>
    <source>
        <strain evidence="3">G11</strain>
    </source>
</reference>
<dbReference type="Proteomes" id="UP000886653">
    <property type="component" value="Unassembled WGS sequence"/>
</dbReference>
<feature type="region of interest" description="Disordered" evidence="1">
    <location>
        <begin position="26"/>
        <end position="48"/>
    </location>
</feature>
<gene>
    <name evidence="3" type="ORF">CROQUDRAFT_702003</name>
</gene>